<dbReference type="SMART" id="SM00895">
    <property type="entry name" value="FCD"/>
    <property type="match status" value="1"/>
</dbReference>
<proteinExistence type="predicted"/>
<comment type="caution">
    <text evidence="6">The sequence shown here is derived from an EMBL/GenBank/DDBJ whole genome shotgun (WGS) entry which is preliminary data.</text>
</comment>
<dbReference type="InterPro" id="IPR036388">
    <property type="entry name" value="WH-like_DNA-bd_sf"/>
</dbReference>
<keyword evidence="3" id="KW-0804">Transcription</keyword>
<evidence type="ECO:0000256" key="1">
    <source>
        <dbReference type="ARBA" id="ARBA00023015"/>
    </source>
</evidence>
<reference evidence="6 7" key="1">
    <citation type="submission" date="2024-06" db="EMBL/GenBank/DDBJ databases">
        <title>The Natural Products Discovery Center: Release of the First 8490 Sequenced Strains for Exploring Actinobacteria Biosynthetic Diversity.</title>
        <authorList>
            <person name="Kalkreuter E."/>
            <person name="Kautsar S.A."/>
            <person name="Yang D."/>
            <person name="Bader C.D."/>
            <person name="Teijaro C.N."/>
            <person name="Fluegel L."/>
            <person name="Davis C.M."/>
            <person name="Simpson J.R."/>
            <person name="Lauterbach L."/>
            <person name="Steele A.D."/>
            <person name="Gui C."/>
            <person name="Meng S."/>
            <person name="Li G."/>
            <person name="Viehrig K."/>
            <person name="Ye F."/>
            <person name="Su P."/>
            <person name="Kiefer A.F."/>
            <person name="Nichols A."/>
            <person name="Cepeda A.J."/>
            <person name="Yan W."/>
            <person name="Fan B."/>
            <person name="Jiang Y."/>
            <person name="Adhikari A."/>
            <person name="Zheng C.-J."/>
            <person name="Schuster L."/>
            <person name="Cowan T.M."/>
            <person name="Smanski M.J."/>
            <person name="Chevrette M.G."/>
            <person name="De Carvalho L.P.S."/>
            <person name="Shen B."/>
        </authorList>
    </citation>
    <scope>NUCLEOTIDE SEQUENCE [LARGE SCALE GENOMIC DNA]</scope>
    <source>
        <strain evidence="6 7">NPDC006286</strain>
    </source>
</reference>
<evidence type="ECO:0000256" key="3">
    <source>
        <dbReference type="ARBA" id="ARBA00023163"/>
    </source>
</evidence>
<evidence type="ECO:0000256" key="4">
    <source>
        <dbReference type="SAM" id="MobiDB-lite"/>
    </source>
</evidence>
<dbReference type="Pfam" id="PF00392">
    <property type="entry name" value="GntR"/>
    <property type="match status" value="1"/>
</dbReference>
<dbReference type="PROSITE" id="PS50949">
    <property type="entry name" value="HTH_GNTR"/>
    <property type="match status" value="1"/>
</dbReference>
<dbReference type="Pfam" id="PF07729">
    <property type="entry name" value="FCD"/>
    <property type="match status" value="1"/>
</dbReference>
<dbReference type="InterPro" id="IPR008920">
    <property type="entry name" value="TF_FadR/GntR_C"/>
</dbReference>
<gene>
    <name evidence="6" type="ORF">ABZ071_09140</name>
</gene>
<dbReference type="RefSeq" id="WP_355664064.1">
    <property type="nucleotide sequence ID" value="NZ_JBEXRX010000017.1"/>
</dbReference>
<evidence type="ECO:0000256" key="2">
    <source>
        <dbReference type="ARBA" id="ARBA00023125"/>
    </source>
</evidence>
<name>A0ABV2VH04_9ACTN</name>
<keyword evidence="1" id="KW-0805">Transcription regulation</keyword>
<protein>
    <submittedName>
        <fullName evidence="6">FadR/GntR family transcriptional regulator</fullName>
    </submittedName>
</protein>
<dbReference type="SMART" id="SM00345">
    <property type="entry name" value="HTH_GNTR"/>
    <property type="match status" value="1"/>
</dbReference>
<dbReference type="Gene3D" id="1.10.10.10">
    <property type="entry name" value="Winged helix-like DNA-binding domain superfamily/Winged helix DNA-binding domain"/>
    <property type="match status" value="1"/>
</dbReference>
<keyword evidence="2" id="KW-0238">DNA-binding</keyword>
<dbReference type="CDD" id="cd07377">
    <property type="entry name" value="WHTH_GntR"/>
    <property type="match status" value="1"/>
</dbReference>
<dbReference type="InterPro" id="IPR000524">
    <property type="entry name" value="Tscrpt_reg_HTH_GntR"/>
</dbReference>
<sequence>MVFHADRQGTGDASARSPELRRVPAGGRRRLSRAVEVQEAVKGLILQRGLTTGDPLPTESELMEELGIGRNSVREALKVLQAVGIVDIRHGFGMFVGRMSLNGLVDELTFHSRITLQDERNQLGHLIEIREILESGLVQRLIDQQDDRDLAPDLAPAHDVIVQMETEARVGTVSPETDRLFHDVLYHPLGNPLVGRLLGAFWEVYHQLSDDLGPPDETPADVARKHRDIYTAVITGDRALAATAMRAHFDGVRARLARLGQQWSNPPASIAVPPGGGEDSWR</sequence>
<dbReference type="Proteomes" id="UP001550348">
    <property type="component" value="Unassembled WGS sequence"/>
</dbReference>
<dbReference type="Gene3D" id="1.20.120.530">
    <property type="entry name" value="GntR ligand-binding domain-like"/>
    <property type="match status" value="1"/>
</dbReference>
<feature type="domain" description="HTH gntR-type" evidence="5">
    <location>
        <begin position="31"/>
        <end position="99"/>
    </location>
</feature>
<evidence type="ECO:0000313" key="6">
    <source>
        <dbReference type="EMBL" id="MEU0152078.1"/>
    </source>
</evidence>
<evidence type="ECO:0000259" key="5">
    <source>
        <dbReference type="PROSITE" id="PS50949"/>
    </source>
</evidence>
<accession>A0ABV2VH04</accession>
<dbReference type="PANTHER" id="PTHR43537">
    <property type="entry name" value="TRANSCRIPTIONAL REGULATOR, GNTR FAMILY"/>
    <property type="match status" value="1"/>
</dbReference>
<feature type="region of interest" description="Disordered" evidence="4">
    <location>
        <begin position="1"/>
        <end position="25"/>
    </location>
</feature>
<dbReference type="EMBL" id="JBEXRX010000017">
    <property type="protein sequence ID" value="MEU0152078.1"/>
    <property type="molecule type" value="Genomic_DNA"/>
</dbReference>
<dbReference type="PANTHER" id="PTHR43537:SF5">
    <property type="entry name" value="UXU OPERON TRANSCRIPTIONAL REGULATOR"/>
    <property type="match status" value="1"/>
</dbReference>
<evidence type="ECO:0000313" key="7">
    <source>
        <dbReference type="Proteomes" id="UP001550348"/>
    </source>
</evidence>
<dbReference type="PRINTS" id="PR00035">
    <property type="entry name" value="HTHGNTR"/>
</dbReference>
<organism evidence="6 7">
    <name type="scientific">Micromonospora fulviviridis</name>
    <dbReference type="NCBI Taxonomy" id="47860"/>
    <lineage>
        <taxon>Bacteria</taxon>
        <taxon>Bacillati</taxon>
        <taxon>Actinomycetota</taxon>
        <taxon>Actinomycetes</taxon>
        <taxon>Micromonosporales</taxon>
        <taxon>Micromonosporaceae</taxon>
        <taxon>Micromonospora</taxon>
    </lineage>
</organism>
<dbReference type="InterPro" id="IPR036390">
    <property type="entry name" value="WH_DNA-bd_sf"/>
</dbReference>
<dbReference type="SUPFAM" id="SSF46785">
    <property type="entry name" value="Winged helix' DNA-binding domain"/>
    <property type="match status" value="1"/>
</dbReference>
<dbReference type="SUPFAM" id="SSF48008">
    <property type="entry name" value="GntR ligand-binding domain-like"/>
    <property type="match status" value="1"/>
</dbReference>
<dbReference type="InterPro" id="IPR011711">
    <property type="entry name" value="GntR_C"/>
</dbReference>
<keyword evidence="7" id="KW-1185">Reference proteome</keyword>